<comment type="similarity">
    <text evidence="1">Belongs to the peptidase C1 family.</text>
</comment>
<dbReference type="Proteomes" id="UP000268014">
    <property type="component" value="Unassembled WGS sequence"/>
</dbReference>
<dbReference type="InterPro" id="IPR038765">
    <property type="entry name" value="Papain-like_cys_pep_sf"/>
</dbReference>
<dbReference type="PANTHER" id="PTHR12411">
    <property type="entry name" value="CYSTEINE PROTEASE FAMILY C1-RELATED"/>
    <property type="match status" value="1"/>
</dbReference>
<accession>A0A0N4W4Q5</accession>
<dbReference type="OrthoDB" id="10058785at2759"/>
<evidence type="ECO:0000256" key="4">
    <source>
        <dbReference type="ARBA" id="ARBA00022801"/>
    </source>
</evidence>
<dbReference type="FunFam" id="3.90.70.10:FF:000031">
    <property type="entry name" value="Cathepsin B"/>
    <property type="match status" value="1"/>
</dbReference>
<dbReference type="InterPro" id="IPR025660">
    <property type="entry name" value="Pept_his_AS"/>
</dbReference>
<dbReference type="Gene3D" id="3.90.70.10">
    <property type="entry name" value="Cysteine proteinases"/>
    <property type="match status" value="1"/>
</dbReference>
<proteinExistence type="inferred from homology"/>
<evidence type="ECO:0000256" key="7">
    <source>
        <dbReference type="ARBA" id="ARBA00023157"/>
    </source>
</evidence>
<dbReference type="SUPFAM" id="SSF54001">
    <property type="entry name" value="Cysteine proteinases"/>
    <property type="match status" value="1"/>
</dbReference>
<evidence type="ECO:0000256" key="5">
    <source>
        <dbReference type="ARBA" id="ARBA00022807"/>
    </source>
</evidence>
<evidence type="ECO:0000259" key="11">
    <source>
        <dbReference type="SMART" id="SM00645"/>
    </source>
</evidence>
<feature type="chain" id="PRO_5043123397" evidence="10">
    <location>
        <begin position="18"/>
        <end position="344"/>
    </location>
</feature>
<dbReference type="GO" id="GO:0008234">
    <property type="term" value="F:cysteine-type peptidase activity"/>
    <property type="evidence" value="ECO:0007669"/>
    <property type="project" value="UniProtKB-KW"/>
</dbReference>
<dbReference type="InterPro" id="IPR000668">
    <property type="entry name" value="Peptidase_C1A_C"/>
</dbReference>
<dbReference type="EMBL" id="UZAF01016263">
    <property type="protein sequence ID" value="VDO24223.1"/>
    <property type="molecule type" value="Genomic_DNA"/>
</dbReference>
<keyword evidence="4" id="KW-0378">Hydrolase</keyword>
<dbReference type="InterPro" id="IPR013128">
    <property type="entry name" value="Peptidase_C1A"/>
</dbReference>
<keyword evidence="3 10" id="KW-0732">Signal</keyword>
<dbReference type="PRINTS" id="PR00705">
    <property type="entry name" value="PAPAIN"/>
</dbReference>
<dbReference type="STRING" id="6290.A0A0N4W4Q5"/>
<dbReference type="PROSITE" id="PS00640">
    <property type="entry name" value="THIOL_PROTEASE_ASN"/>
    <property type="match status" value="1"/>
</dbReference>
<dbReference type="CDD" id="cd02620">
    <property type="entry name" value="Peptidase_C1A_CathepsinB"/>
    <property type="match status" value="1"/>
</dbReference>
<evidence type="ECO:0000313" key="14">
    <source>
        <dbReference type="WBParaSite" id="HPLM_0000488901-mRNA-1"/>
    </source>
</evidence>
<keyword evidence="7" id="KW-1015">Disulfide bond</keyword>
<reference evidence="14" key="1">
    <citation type="submission" date="2016-04" db="UniProtKB">
        <authorList>
            <consortium name="WormBaseParasite"/>
        </authorList>
    </citation>
    <scope>IDENTIFICATION</scope>
</reference>
<dbReference type="OMA" id="NYDPRIT"/>
<dbReference type="AlphaFoldDB" id="A0A0N4W4Q5"/>
<feature type="domain" description="Peptidase C1A papain C-terminal" evidence="11">
    <location>
        <begin position="87"/>
        <end position="338"/>
    </location>
</feature>
<keyword evidence="6" id="KW-0865">Zymogen</keyword>
<dbReference type="Pfam" id="PF00112">
    <property type="entry name" value="Peptidase_C1"/>
    <property type="match status" value="1"/>
</dbReference>
<evidence type="ECO:0000256" key="8">
    <source>
        <dbReference type="ARBA" id="ARBA00023180"/>
    </source>
</evidence>
<dbReference type="PROSITE" id="PS00639">
    <property type="entry name" value="THIOL_PROTEASE_HIS"/>
    <property type="match status" value="1"/>
</dbReference>
<keyword evidence="5" id="KW-0788">Thiol protease</keyword>
<keyword evidence="2" id="KW-0645">Protease</keyword>
<gene>
    <name evidence="12" type="ORF">HPLM_LOCUS4881</name>
</gene>
<evidence type="ECO:0000256" key="1">
    <source>
        <dbReference type="ARBA" id="ARBA00008455"/>
    </source>
</evidence>
<organism evidence="14">
    <name type="scientific">Haemonchus placei</name>
    <name type="common">Barber's pole worm</name>
    <dbReference type="NCBI Taxonomy" id="6290"/>
    <lineage>
        <taxon>Eukaryota</taxon>
        <taxon>Metazoa</taxon>
        <taxon>Ecdysozoa</taxon>
        <taxon>Nematoda</taxon>
        <taxon>Chromadorea</taxon>
        <taxon>Rhabditida</taxon>
        <taxon>Rhabditina</taxon>
        <taxon>Rhabditomorpha</taxon>
        <taxon>Strongyloidea</taxon>
        <taxon>Trichostrongylidae</taxon>
        <taxon>Haemonchus</taxon>
    </lineage>
</organism>
<dbReference type="GO" id="GO:0006508">
    <property type="term" value="P:proteolysis"/>
    <property type="evidence" value="ECO:0007669"/>
    <property type="project" value="UniProtKB-KW"/>
</dbReference>
<evidence type="ECO:0000256" key="3">
    <source>
        <dbReference type="ARBA" id="ARBA00022729"/>
    </source>
</evidence>
<reference evidence="12 13" key="2">
    <citation type="submission" date="2018-11" db="EMBL/GenBank/DDBJ databases">
        <authorList>
            <consortium name="Pathogen Informatics"/>
        </authorList>
    </citation>
    <scope>NUCLEOTIDE SEQUENCE [LARGE SCALE GENOMIC DNA]</scope>
    <source>
        <strain evidence="12 13">MHpl1</strain>
    </source>
</reference>
<evidence type="ECO:0000313" key="12">
    <source>
        <dbReference type="EMBL" id="VDO24223.1"/>
    </source>
</evidence>
<sequence length="344" mass="38558">MKYLALLLCLYLCRTFGADTDAADEIPPEAQVLSGAPLVEYLRKSQNLFEVKETPTPGFKYMMMDMKFKDQTSNPVVKDDNDAGDDIPENYDPRITWANCSSFFTIRDQANCGSCWAVATASAISDRICIASKGKKQVYVSATDILSCCRKCGSGCKGGFPIKAWQFFESDGVVSGGPYLDKKCCRSYQLHPCGHHGNHTYYGDCPEMATTPPCKWRCQFGYRRRYWLDKRHGMPGKAYRLPNSVKEIQRDILKYGSVVGGMSIYGDLNHYKSGIYQHRGGLPGGYHAVKIMGWGKENGTDYWLIANSWNDDWGEKGFFRMLRGTNHCGIEENVIGGFVDSDSP</sequence>
<dbReference type="InterPro" id="IPR000169">
    <property type="entry name" value="Pept_cys_AS"/>
</dbReference>
<dbReference type="WBParaSite" id="HPLM_0000488901-mRNA-1">
    <property type="protein sequence ID" value="HPLM_0000488901-mRNA-1"/>
    <property type="gene ID" value="HPLM_0000488901"/>
</dbReference>
<evidence type="ECO:0000256" key="2">
    <source>
        <dbReference type="ARBA" id="ARBA00022670"/>
    </source>
</evidence>
<name>A0A0N4W4Q5_HAEPC</name>
<keyword evidence="8" id="KW-0325">Glycoprotein</keyword>
<comment type="function">
    <text evidence="9">Expression of the protease correlates with blood-feeding and suggests a role for the protease in blood digestion.</text>
</comment>
<keyword evidence="13" id="KW-1185">Reference proteome</keyword>
<evidence type="ECO:0000256" key="6">
    <source>
        <dbReference type="ARBA" id="ARBA00023145"/>
    </source>
</evidence>
<feature type="signal peptide" evidence="10">
    <location>
        <begin position="1"/>
        <end position="17"/>
    </location>
</feature>
<dbReference type="PROSITE" id="PS00139">
    <property type="entry name" value="THIOL_PROTEASE_CYS"/>
    <property type="match status" value="1"/>
</dbReference>
<protein>
    <submittedName>
        <fullName evidence="14">Pept_C1 domain-containing protein</fullName>
    </submittedName>
</protein>
<evidence type="ECO:0000313" key="13">
    <source>
        <dbReference type="Proteomes" id="UP000268014"/>
    </source>
</evidence>
<dbReference type="InterPro" id="IPR025661">
    <property type="entry name" value="Pept_asp_AS"/>
</dbReference>
<evidence type="ECO:0000256" key="10">
    <source>
        <dbReference type="SAM" id="SignalP"/>
    </source>
</evidence>
<evidence type="ECO:0000256" key="9">
    <source>
        <dbReference type="ARBA" id="ARBA00057399"/>
    </source>
</evidence>
<dbReference type="SMART" id="SM00645">
    <property type="entry name" value="Pept_C1"/>
    <property type="match status" value="1"/>
</dbReference>